<sequence length="295" mass="31847">MRAQFEIHPLDSQLHSSFPEEAVKCSSSALDMLNVLHGEAEDARNALLAPNMHPRDNPFWCSIRVGPNECFSLVLTTDPLVGNMTDRSPVPQLRRCDIGKGDSMRSPCIGAGKAKAAAMGGGSPGGGQSSVQGVPAQALLSDLPDPLGRYSSLITQFNLHEATVVAPNIRDGRGDLIHPQEYNTKLATGDVVVVECQLKLWTIAPNRRDTAPSDDKNGSRRYQVMLKSMKLLPDASITPVTFANYWTDVKGKHKATDNVDGSACAKKGFSDYGSDDDEDDAATLKDIHAMQVNDD</sequence>
<reference evidence="1" key="1">
    <citation type="journal article" date="2020" name="New Phytol.">
        <title>Comparative genomics reveals dynamic genome evolution in host specialist ectomycorrhizal fungi.</title>
        <authorList>
            <person name="Lofgren L.A."/>
            <person name="Nguyen N.H."/>
            <person name="Vilgalys R."/>
            <person name="Ruytinx J."/>
            <person name="Liao H.L."/>
            <person name="Branco S."/>
            <person name="Kuo A."/>
            <person name="LaButti K."/>
            <person name="Lipzen A."/>
            <person name="Andreopoulos W."/>
            <person name="Pangilinan J."/>
            <person name="Riley R."/>
            <person name="Hundley H."/>
            <person name="Na H."/>
            <person name="Barry K."/>
            <person name="Grigoriev I.V."/>
            <person name="Stajich J.E."/>
            <person name="Kennedy P.G."/>
        </authorList>
    </citation>
    <scope>NUCLEOTIDE SEQUENCE</scope>
    <source>
        <strain evidence="1">DOB743</strain>
    </source>
</reference>
<dbReference type="Proteomes" id="UP000714275">
    <property type="component" value="Unassembled WGS sequence"/>
</dbReference>
<comment type="caution">
    <text evidence="1">The sequence shown here is derived from an EMBL/GenBank/DDBJ whole genome shotgun (WGS) entry which is preliminary data.</text>
</comment>
<gene>
    <name evidence="1" type="ORF">EV702DRAFT_1049854</name>
</gene>
<name>A0A9P6ZJH8_9AGAM</name>
<keyword evidence="2" id="KW-1185">Reference proteome</keyword>
<organism evidence="1 2">
    <name type="scientific">Suillus placidus</name>
    <dbReference type="NCBI Taxonomy" id="48579"/>
    <lineage>
        <taxon>Eukaryota</taxon>
        <taxon>Fungi</taxon>
        <taxon>Dikarya</taxon>
        <taxon>Basidiomycota</taxon>
        <taxon>Agaricomycotina</taxon>
        <taxon>Agaricomycetes</taxon>
        <taxon>Agaricomycetidae</taxon>
        <taxon>Boletales</taxon>
        <taxon>Suillineae</taxon>
        <taxon>Suillaceae</taxon>
        <taxon>Suillus</taxon>
    </lineage>
</organism>
<dbReference type="OrthoDB" id="2690420at2759"/>
<proteinExistence type="predicted"/>
<evidence type="ECO:0000313" key="1">
    <source>
        <dbReference type="EMBL" id="KAG1768871.1"/>
    </source>
</evidence>
<evidence type="ECO:0000313" key="2">
    <source>
        <dbReference type="Proteomes" id="UP000714275"/>
    </source>
</evidence>
<dbReference type="AlphaFoldDB" id="A0A9P6ZJH8"/>
<protein>
    <submittedName>
        <fullName evidence="1">Uncharacterized protein</fullName>
    </submittedName>
</protein>
<dbReference type="EMBL" id="JABBWD010000076">
    <property type="protein sequence ID" value="KAG1768871.1"/>
    <property type="molecule type" value="Genomic_DNA"/>
</dbReference>
<accession>A0A9P6ZJH8</accession>